<name>A0ABW3CSJ9_9FLAO</name>
<protein>
    <recommendedName>
        <fullName evidence="4">Lipocalin-like domain-containing protein</fullName>
    </recommendedName>
</protein>
<gene>
    <name evidence="2" type="ORF">ACFQ1M_00875</name>
</gene>
<reference evidence="3" key="1">
    <citation type="journal article" date="2019" name="Int. J. Syst. Evol. Microbiol.">
        <title>The Global Catalogue of Microorganisms (GCM) 10K type strain sequencing project: providing services to taxonomists for standard genome sequencing and annotation.</title>
        <authorList>
            <consortium name="The Broad Institute Genomics Platform"/>
            <consortium name="The Broad Institute Genome Sequencing Center for Infectious Disease"/>
            <person name="Wu L."/>
            <person name="Ma J."/>
        </authorList>
    </citation>
    <scope>NUCLEOTIDE SEQUENCE [LARGE SCALE GENOMIC DNA]</scope>
    <source>
        <strain evidence="3">CCUG 62952</strain>
    </source>
</reference>
<keyword evidence="3" id="KW-1185">Reference proteome</keyword>
<evidence type="ECO:0000313" key="2">
    <source>
        <dbReference type="EMBL" id="MFD0860743.1"/>
    </source>
</evidence>
<keyword evidence="1" id="KW-0732">Signal</keyword>
<dbReference type="Proteomes" id="UP001596978">
    <property type="component" value="Unassembled WGS sequence"/>
</dbReference>
<sequence length="583" mass="65273">MKTLFKKYLLLPLMAVSLLTSCQEEIIELNEPNESEVITASAPLASLMSRTSLNDGSFDNIIDRNSCTSIELPVTVIVNGIELTIDSEDDIELIEDIFDAIDSDIDVLEIIFPITIVLSDHTEIVIENMAQLEAFIQECSEGEDDDIECIDFQYPITFSVFNSDLVVINTVTINNDRELHDFFEDLTPNDLVSLNFPVTLELADGTEVVVNNNTELEDAIERAINACDEDDDNDFDDEYADITKERLTELLLACPWSVDKLEINDIDQEEQYVGYLFSFLEDGTVKATSNSTMVLGEWEIIVTDLGLKLAIAFNDLTDFNAEWRVHEVDDYAGEIKVDLRNGDDRLRFEKECDANPTDCSEMFVDDALSICKWRVVSFNGDDNLIDISIDFSNQNIHAYDAQGTIVDEGNWGTSQSNDGVMVSFNDLTMQLVDIAGDWLVTECAGSRFKMVSGSNFIVLEKDCGDADGDVAQIKEWMVQGEWLVANYNDSGEDNTALFANYILNFMENGGVVATNNGTIEGTWNVFRDSDSVLRFLMNFGPNTPFDELNDDWTILEATADRIELKDVSGNDGSIDILVFEKIL</sequence>
<feature type="signal peptide" evidence="1">
    <location>
        <begin position="1"/>
        <end position="22"/>
    </location>
</feature>
<proteinExistence type="predicted"/>
<evidence type="ECO:0000256" key="1">
    <source>
        <dbReference type="SAM" id="SignalP"/>
    </source>
</evidence>
<comment type="caution">
    <text evidence="2">The sequence shown here is derived from an EMBL/GenBank/DDBJ whole genome shotgun (WGS) entry which is preliminary data.</text>
</comment>
<evidence type="ECO:0000313" key="3">
    <source>
        <dbReference type="Proteomes" id="UP001596978"/>
    </source>
</evidence>
<feature type="chain" id="PRO_5046636234" description="Lipocalin-like domain-containing protein" evidence="1">
    <location>
        <begin position="23"/>
        <end position="583"/>
    </location>
</feature>
<dbReference type="RefSeq" id="WP_386402509.1">
    <property type="nucleotide sequence ID" value="NZ_JBHTJH010000001.1"/>
</dbReference>
<evidence type="ECO:0008006" key="4">
    <source>
        <dbReference type="Google" id="ProtNLM"/>
    </source>
</evidence>
<dbReference type="EMBL" id="JBHTJH010000001">
    <property type="protein sequence ID" value="MFD0860743.1"/>
    <property type="molecule type" value="Genomic_DNA"/>
</dbReference>
<accession>A0ABW3CSJ9</accession>
<dbReference type="PROSITE" id="PS51257">
    <property type="entry name" value="PROKAR_LIPOPROTEIN"/>
    <property type="match status" value="1"/>
</dbReference>
<organism evidence="2 3">
    <name type="scientific">Sungkyunkwania multivorans</name>
    <dbReference type="NCBI Taxonomy" id="1173618"/>
    <lineage>
        <taxon>Bacteria</taxon>
        <taxon>Pseudomonadati</taxon>
        <taxon>Bacteroidota</taxon>
        <taxon>Flavobacteriia</taxon>
        <taxon>Flavobacteriales</taxon>
        <taxon>Flavobacteriaceae</taxon>
        <taxon>Sungkyunkwania</taxon>
    </lineage>
</organism>